<organism evidence="2 4">
    <name type="scientific">Punica granatum</name>
    <name type="common">Pomegranate</name>
    <dbReference type="NCBI Taxonomy" id="22663"/>
    <lineage>
        <taxon>Eukaryota</taxon>
        <taxon>Viridiplantae</taxon>
        <taxon>Streptophyta</taxon>
        <taxon>Embryophyta</taxon>
        <taxon>Tracheophyta</taxon>
        <taxon>Spermatophyta</taxon>
        <taxon>Magnoliopsida</taxon>
        <taxon>eudicotyledons</taxon>
        <taxon>Gunneridae</taxon>
        <taxon>Pentapetalae</taxon>
        <taxon>rosids</taxon>
        <taxon>malvids</taxon>
        <taxon>Myrtales</taxon>
        <taxon>Lythraceae</taxon>
        <taxon>Punica</taxon>
    </lineage>
</organism>
<evidence type="ECO:0000313" key="3">
    <source>
        <dbReference type="EMBL" id="PKI77447.1"/>
    </source>
</evidence>
<evidence type="ECO:0000313" key="2">
    <source>
        <dbReference type="EMBL" id="OWM85858.1"/>
    </source>
</evidence>
<dbReference type="Proteomes" id="UP000197138">
    <property type="component" value="Unassembled WGS sequence"/>
</dbReference>
<keyword evidence="5" id="KW-1185">Reference proteome</keyword>
<accession>A0A218XM61</accession>
<dbReference type="AlphaFoldDB" id="A0A218XM61"/>
<comment type="caution">
    <text evidence="2">The sequence shown here is derived from an EMBL/GenBank/DDBJ whole genome shotgun (WGS) entry which is preliminary data.</text>
</comment>
<sequence>MGVTLSCSCFGQSSNHAQENLPNSSASGDKNCKLASLIINFMKPRCSGTRKGRPIEAQQEKDRKMPKRTLEDWLSEASSPTSKQSDIINADKHMFKHFSNKRIHPSSAYPRGSFSKERLLKVVEDGDSLEVISSSFKRISQGERIKKRVSFRLPEEDEIIIFTSPELIVAEDE</sequence>
<proteinExistence type="predicted"/>
<evidence type="ECO:0000313" key="4">
    <source>
        <dbReference type="Proteomes" id="UP000197138"/>
    </source>
</evidence>
<reference evidence="3 5" key="3">
    <citation type="submission" date="2017-11" db="EMBL/GenBank/DDBJ databases">
        <title>De-novo sequencing of pomegranate (Punica granatum L.) genome.</title>
        <authorList>
            <person name="Akparov Z."/>
            <person name="Amiraslanov A."/>
            <person name="Hajiyeva S."/>
            <person name="Abbasov M."/>
            <person name="Kaur K."/>
            <person name="Hamwieh A."/>
            <person name="Solovyev V."/>
            <person name="Salamov A."/>
            <person name="Braich B."/>
            <person name="Kosarev P."/>
            <person name="Mahmoud A."/>
            <person name="Hajiyev E."/>
            <person name="Babayeva S."/>
            <person name="Izzatullayeva V."/>
            <person name="Mammadov A."/>
            <person name="Mammadov A."/>
            <person name="Sharifova S."/>
            <person name="Ojaghi J."/>
            <person name="Eynullazada K."/>
            <person name="Bayramov B."/>
            <person name="Abdulazimova A."/>
            <person name="Shahmuradov I."/>
        </authorList>
    </citation>
    <scope>NUCLEOTIDE SEQUENCE [LARGE SCALE GENOMIC DNA]</scope>
    <source>
        <strain evidence="3">AG2017</strain>
        <strain evidence="5">cv. AG2017</strain>
        <tissue evidence="3">Leaf</tissue>
    </source>
</reference>
<reference evidence="2" key="2">
    <citation type="submission" date="2017-06" db="EMBL/GenBank/DDBJ databases">
        <title>The pomegranate genome and the genomics of punicalagin biosynthesis.</title>
        <authorList>
            <person name="Xu C."/>
        </authorList>
    </citation>
    <scope>NUCLEOTIDE SEQUENCE [LARGE SCALE GENOMIC DNA]</scope>
    <source>
        <tissue evidence="2">Fresh leaf</tissue>
    </source>
</reference>
<feature type="compositionally biased region" description="Polar residues" evidence="1">
    <location>
        <begin position="76"/>
        <end position="85"/>
    </location>
</feature>
<dbReference type="Proteomes" id="UP000233551">
    <property type="component" value="Unassembled WGS sequence"/>
</dbReference>
<evidence type="ECO:0000256" key="1">
    <source>
        <dbReference type="SAM" id="MobiDB-lite"/>
    </source>
</evidence>
<name>A0A218XM61_PUNGR</name>
<feature type="region of interest" description="Disordered" evidence="1">
    <location>
        <begin position="45"/>
        <end position="85"/>
    </location>
</feature>
<protein>
    <submittedName>
        <fullName evidence="2">Uncharacterized protein</fullName>
    </submittedName>
</protein>
<dbReference type="EMBL" id="PGOL01000091">
    <property type="protein sequence ID" value="PKI77447.1"/>
    <property type="molecule type" value="Genomic_DNA"/>
</dbReference>
<evidence type="ECO:0000313" key="5">
    <source>
        <dbReference type="Proteomes" id="UP000233551"/>
    </source>
</evidence>
<gene>
    <name evidence="2" type="ORF">CDL15_Pgr012108</name>
    <name evidence="3" type="ORF">CRG98_002053</name>
</gene>
<dbReference type="EMBL" id="MTKT01001111">
    <property type="protein sequence ID" value="OWM85858.1"/>
    <property type="molecule type" value="Genomic_DNA"/>
</dbReference>
<feature type="compositionally biased region" description="Basic and acidic residues" evidence="1">
    <location>
        <begin position="58"/>
        <end position="71"/>
    </location>
</feature>
<reference evidence="4" key="1">
    <citation type="journal article" date="2017" name="Plant J.">
        <title>The pomegranate (Punica granatum L.) genome and the genomics of punicalagin biosynthesis.</title>
        <authorList>
            <person name="Qin G."/>
            <person name="Xu C."/>
            <person name="Ming R."/>
            <person name="Tang H."/>
            <person name="Guyot R."/>
            <person name="Kramer E.M."/>
            <person name="Hu Y."/>
            <person name="Yi X."/>
            <person name="Qi Y."/>
            <person name="Xu X."/>
            <person name="Gao Z."/>
            <person name="Pan H."/>
            <person name="Jian J."/>
            <person name="Tian Y."/>
            <person name="Yue Z."/>
            <person name="Xu Y."/>
        </authorList>
    </citation>
    <scope>NUCLEOTIDE SEQUENCE [LARGE SCALE GENOMIC DNA]</scope>
    <source>
        <strain evidence="4">cv. Dabenzi</strain>
    </source>
</reference>